<dbReference type="Proteomes" id="UP000092093">
    <property type="component" value="Unassembled WGS sequence"/>
</dbReference>
<dbReference type="PATRIC" id="fig|1710896.3.peg.5169"/>
<evidence type="ECO:0000259" key="2">
    <source>
        <dbReference type="PROSITE" id="PS50943"/>
    </source>
</evidence>
<name>A0A1B7WX46_APHFL</name>
<keyword evidence="1" id="KW-0175">Coiled coil</keyword>
<feature type="domain" description="HTH cro/C1-type" evidence="2">
    <location>
        <begin position="84"/>
        <end position="139"/>
    </location>
</feature>
<feature type="coiled-coil region" evidence="1">
    <location>
        <begin position="44"/>
        <end position="71"/>
    </location>
</feature>
<dbReference type="SUPFAM" id="SSF47413">
    <property type="entry name" value="lambda repressor-like DNA-binding domains"/>
    <property type="match status" value="1"/>
</dbReference>
<dbReference type="GO" id="GO:0003677">
    <property type="term" value="F:DNA binding"/>
    <property type="evidence" value="ECO:0007669"/>
    <property type="project" value="InterPro"/>
</dbReference>
<protein>
    <submittedName>
        <fullName evidence="3">XRE family transcriptional regulator</fullName>
    </submittedName>
</protein>
<dbReference type="EMBL" id="LJOW01000140">
    <property type="protein sequence ID" value="OBQ41652.1"/>
    <property type="molecule type" value="Genomic_DNA"/>
</dbReference>
<evidence type="ECO:0000313" key="4">
    <source>
        <dbReference type="Proteomes" id="UP000092093"/>
    </source>
</evidence>
<dbReference type="CDD" id="cd00093">
    <property type="entry name" value="HTH_XRE"/>
    <property type="match status" value="1"/>
</dbReference>
<dbReference type="AlphaFoldDB" id="A0A1B7WX46"/>
<accession>A0A1B7WX46</accession>
<dbReference type="PROSITE" id="PS50943">
    <property type="entry name" value="HTH_CROC1"/>
    <property type="match status" value="1"/>
</dbReference>
<dbReference type="InterPro" id="IPR010982">
    <property type="entry name" value="Lambda_DNA-bd_dom_sf"/>
</dbReference>
<organism evidence="3 4">
    <name type="scientific">Aphanizomenon flos-aquae WA102</name>
    <dbReference type="NCBI Taxonomy" id="1710896"/>
    <lineage>
        <taxon>Bacteria</taxon>
        <taxon>Bacillati</taxon>
        <taxon>Cyanobacteriota</taxon>
        <taxon>Cyanophyceae</taxon>
        <taxon>Nostocales</taxon>
        <taxon>Aphanizomenonaceae</taxon>
        <taxon>Aphanizomenon</taxon>
    </lineage>
</organism>
<reference evidence="3 4" key="1">
    <citation type="submission" date="2015-09" db="EMBL/GenBank/DDBJ databases">
        <title>Aphanizomenon flos-aquae WA102.</title>
        <authorList>
            <person name="Driscoll C."/>
        </authorList>
    </citation>
    <scope>NUCLEOTIDE SEQUENCE [LARGE SCALE GENOMIC DNA]</scope>
    <source>
        <strain evidence="3">WA102</strain>
    </source>
</reference>
<proteinExistence type="predicted"/>
<evidence type="ECO:0000256" key="1">
    <source>
        <dbReference type="SAM" id="Coils"/>
    </source>
</evidence>
<dbReference type="Gene3D" id="1.10.260.40">
    <property type="entry name" value="lambda repressor-like DNA-binding domains"/>
    <property type="match status" value="1"/>
</dbReference>
<evidence type="ECO:0000313" key="3">
    <source>
        <dbReference type="EMBL" id="OBQ41652.1"/>
    </source>
</evidence>
<comment type="caution">
    <text evidence="3">The sequence shown here is derived from an EMBL/GenBank/DDBJ whole genome shotgun (WGS) entry which is preliminary data.</text>
</comment>
<sequence>MILNERQYMITKSQIKKFQSATENLEKDPPQDNENEKLRHQSYLASLNGEIEELLEQVEEYENLKSRKIDRLECKSLEELPEALIKARIFRGLTQGQLAELLNVKEQQVQRDEANGYANSSFTKILKVKSVLGIEVIQCSIHFLY</sequence>
<dbReference type="InterPro" id="IPR001387">
    <property type="entry name" value="Cro/C1-type_HTH"/>
</dbReference>
<gene>
    <name evidence="3" type="ORF">AN484_20465</name>
</gene>